<dbReference type="Pfam" id="PF00144">
    <property type="entry name" value="Beta-lactamase"/>
    <property type="match status" value="1"/>
</dbReference>
<protein>
    <recommendedName>
        <fullName evidence="1">Beta-lactamase-related domain-containing protein</fullName>
    </recommendedName>
</protein>
<dbReference type="STRING" id="1046627.BZARG_2914"/>
<evidence type="ECO:0000313" key="2">
    <source>
        <dbReference type="EMBL" id="TLG99015.1"/>
    </source>
</evidence>
<gene>
    <name evidence="2" type="ORF">BZARG_03480</name>
</gene>
<dbReference type="OrthoDB" id="9793489at2"/>
<dbReference type="EMBL" id="AFXZ01000033">
    <property type="protein sequence ID" value="TLG99015.1"/>
    <property type="molecule type" value="Genomic_DNA"/>
</dbReference>
<dbReference type="Gene3D" id="3.40.710.10">
    <property type="entry name" value="DD-peptidase/beta-lactamase superfamily"/>
    <property type="match status" value="1"/>
</dbReference>
<dbReference type="Proteomes" id="UP000003730">
    <property type="component" value="Unassembled WGS sequence"/>
</dbReference>
<proteinExistence type="predicted"/>
<evidence type="ECO:0000313" key="3">
    <source>
        <dbReference type="Proteomes" id="UP000003730"/>
    </source>
</evidence>
<dbReference type="RefSeq" id="WP_083823844.1">
    <property type="nucleotide sequence ID" value="NZ_AFXZ01000033.1"/>
</dbReference>
<dbReference type="InterPro" id="IPR001466">
    <property type="entry name" value="Beta-lactam-related"/>
</dbReference>
<dbReference type="SUPFAM" id="SSF56601">
    <property type="entry name" value="beta-lactamase/transpeptidase-like"/>
    <property type="match status" value="1"/>
</dbReference>
<name>A0A4U8UGA5_9FLAO</name>
<organism evidence="2 3">
    <name type="scientific">Bizionia argentinensis JUB59</name>
    <dbReference type="NCBI Taxonomy" id="1046627"/>
    <lineage>
        <taxon>Bacteria</taxon>
        <taxon>Pseudomonadati</taxon>
        <taxon>Bacteroidota</taxon>
        <taxon>Flavobacteriia</taxon>
        <taxon>Flavobacteriales</taxon>
        <taxon>Flavobacteriaceae</taxon>
        <taxon>Bizionia</taxon>
    </lineage>
</organism>
<keyword evidence="3" id="KW-1185">Reference proteome</keyword>
<dbReference type="AlphaFoldDB" id="A0A4U8UGA5"/>
<dbReference type="InterPro" id="IPR012338">
    <property type="entry name" value="Beta-lactam/transpept-like"/>
</dbReference>
<evidence type="ECO:0000259" key="1">
    <source>
        <dbReference type="Pfam" id="PF00144"/>
    </source>
</evidence>
<sequence>MLANAVLEKRINVEDDISKYLNEEYPNLSYLNHPLKIKHLLTHTSGLPNMLPLEMNALLDDFLNYDTPSKINDVLKNYNKTKFFQELHAIKTDTIPGFKYAYSSAGTEF</sequence>
<reference evidence="2 3" key="1">
    <citation type="journal article" date="2008" name="Int. J. Syst. Evol. Microbiol.">
        <title>Bizionia argentinensis sp. nov., isolated from surface marine water in Antarctica.</title>
        <authorList>
            <person name="Bercovich A."/>
            <person name="Vazquez S.C."/>
            <person name="Yankilevich P."/>
            <person name="Coria S.H."/>
            <person name="Foti M."/>
            <person name="Hernandez E."/>
            <person name="Vidal A."/>
            <person name="Ruberto L."/>
            <person name="Melo C."/>
            <person name="Marenssi S."/>
            <person name="Criscuolo M."/>
            <person name="Memoli M."/>
            <person name="Arguelles M."/>
            <person name="Mac Cormack W.P."/>
        </authorList>
    </citation>
    <scope>NUCLEOTIDE SEQUENCE [LARGE SCALE GENOMIC DNA]</scope>
    <source>
        <strain evidence="2 3">JUB59</strain>
    </source>
</reference>
<accession>A0A4U8UGA5</accession>
<feature type="domain" description="Beta-lactamase-related" evidence="1">
    <location>
        <begin position="3"/>
        <end position="106"/>
    </location>
</feature>
<comment type="caution">
    <text evidence="2">The sequence shown here is derived from an EMBL/GenBank/DDBJ whole genome shotgun (WGS) entry which is preliminary data.</text>
</comment>